<dbReference type="AlphaFoldDB" id="A0A8D9BYW2"/>
<organism evidence="2">
    <name type="scientific">Cacopsylla melanoneura</name>
    <dbReference type="NCBI Taxonomy" id="428564"/>
    <lineage>
        <taxon>Eukaryota</taxon>
        <taxon>Metazoa</taxon>
        <taxon>Ecdysozoa</taxon>
        <taxon>Arthropoda</taxon>
        <taxon>Hexapoda</taxon>
        <taxon>Insecta</taxon>
        <taxon>Pterygota</taxon>
        <taxon>Neoptera</taxon>
        <taxon>Paraneoptera</taxon>
        <taxon>Hemiptera</taxon>
        <taxon>Sternorrhyncha</taxon>
        <taxon>Psylloidea</taxon>
        <taxon>Psyllidae</taxon>
        <taxon>Psyllinae</taxon>
        <taxon>Cacopsylla</taxon>
    </lineage>
</organism>
<evidence type="ECO:0000313" key="2">
    <source>
        <dbReference type="EMBL" id="CAG6791377.1"/>
    </source>
</evidence>
<protein>
    <submittedName>
        <fullName evidence="2">Uncharacterized protein</fullName>
    </submittedName>
</protein>
<keyword evidence="1" id="KW-0472">Membrane</keyword>
<feature type="transmembrane region" description="Helical" evidence="1">
    <location>
        <begin position="75"/>
        <end position="92"/>
    </location>
</feature>
<reference evidence="2" key="1">
    <citation type="submission" date="2021-05" db="EMBL/GenBank/DDBJ databases">
        <authorList>
            <person name="Alioto T."/>
            <person name="Alioto T."/>
            <person name="Gomez Garrido J."/>
        </authorList>
    </citation>
    <scope>NUCLEOTIDE SEQUENCE</scope>
</reference>
<evidence type="ECO:0000256" key="1">
    <source>
        <dbReference type="SAM" id="Phobius"/>
    </source>
</evidence>
<dbReference type="EMBL" id="HBUF01675935">
    <property type="protein sequence ID" value="CAG6791377.1"/>
    <property type="molecule type" value="Transcribed_RNA"/>
</dbReference>
<sequence length="105" mass="12404">MKAIITDIGTYIRFRIPPIRVWHQQYQHFLGKQSVDWKTKLVSQNYVGFFVRSKATESYVVGSYLPASFRCLIKIFRIFGIHLVNYFIYLLFKSFLQGYSAKPDP</sequence>
<keyword evidence="1" id="KW-0812">Transmembrane</keyword>
<name>A0A8D9BYW2_9HEMI</name>
<accession>A0A8D9BYW2</accession>
<keyword evidence="1" id="KW-1133">Transmembrane helix</keyword>
<proteinExistence type="predicted"/>